<evidence type="ECO:0000313" key="2">
    <source>
        <dbReference type="Proteomes" id="UP000319865"/>
    </source>
</evidence>
<name>A0A543PC28_9ACTN</name>
<gene>
    <name evidence="1" type="ORF">FHU33_0985</name>
</gene>
<evidence type="ECO:0000313" key="1">
    <source>
        <dbReference type="EMBL" id="TQN41614.1"/>
    </source>
</evidence>
<dbReference type="AlphaFoldDB" id="A0A543PC28"/>
<sequence>MLTAEAVISPVRLDVDIPTLRVYADAMFHHGYVAKAVIDEHGGLPSDPVVPERVSLSVDPDGSLRVIGHATDPLVAADLADTAAAAFVPKLNEMGRILVPGDAAHGTEAWKEAMTMAEELGPVGEFTVAEWAN</sequence>
<dbReference type="EMBL" id="VFQE01000001">
    <property type="protein sequence ID" value="TQN41614.1"/>
    <property type="molecule type" value="Genomic_DNA"/>
</dbReference>
<organism evidence="1 2">
    <name type="scientific">Blastococcus colisei</name>
    <dbReference type="NCBI Taxonomy" id="1564162"/>
    <lineage>
        <taxon>Bacteria</taxon>
        <taxon>Bacillati</taxon>
        <taxon>Actinomycetota</taxon>
        <taxon>Actinomycetes</taxon>
        <taxon>Geodermatophilales</taxon>
        <taxon>Geodermatophilaceae</taxon>
        <taxon>Blastococcus</taxon>
    </lineage>
</organism>
<proteinExistence type="predicted"/>
<dbReference type="Proteomes" id="UP000319865">
    <property type="component" value="Unassembled WGS sequence"/>
</dbReference>
<comment type="caution">
    <text evidence="1">The sequence shown here is derived from an EMBL/GenBank/DDBJ whole genome shotgun (WGS) entry which is preliminary data.</text>
</comment>
<reference evidence="1 2" key="1">
    <citation type="submission" date="2019-06" db="EMBL/GenBank/DDBJ databases">
        <title>Sequencing the genomes of 1000 actinobacteria strains.</title>
        <authorList>
            <person name="Klenk H.-P."/>
        </authorList>
    </citation>
    <scope>NUCLEOTIDE SEQUENCE [LARGE SCALE GENOMIC DNA]</scope>
    <source>
        <strain evidence="1 2">DSM 46837</strain>
    </source>
</reference>
<protein>
    <submittedName>
        <fullName evidence="1">Uncharacterized protein</fullName>
    </submittedName>
</protein>
<keyword evidence="2" id="KW-1185">Reference proteome</keyword>
<accession>A0A543PC28</accession>
<dbReference type="RefSeq" id="WP_142024335.1">
    <property type="nucleotide sequence ID" value="NZ_VFQE01000001.1"/>
</dbReference>